<reference evidence="1 2" key="1">
    <citation type="submission" date="2011-01" db="EMBL/GenBank/DDBJ databases">
        <title>Complete sequence of plasmid2 of Streptomyces flavogriseus ATCC 33331.</title>
        <authorList>
            <consortium name="US DOE Joint Genome Institute"/>
            <person name="Lucas S."/>
            <person name="Copeland A."/>
            <person name="Lapidus A."/>
            <person name="Cheng J.-F."/>
            <person name="Goodwin L."/>
            <person name="Pitluck S."/>
            <person name="Davenport K."/>
            <person name="Detter J.C."/>
            <person name="Han C."/>
            <person name="Tapia R."/>
            <person name="Land M."/>
            <person name="Hauser L."/>
            <person name="Kyrpides N."/>
            <person name="Ivanova N."/>
            <person name="Ovchinnikova G."/>
            <person name="Pagani I."/>
            <person name="Brumm P."/>
            <person name="Mead D."/>
            <person name="Woyke T."/>
        </authorList>
    </citation>
    <scope>NUCLEOTIDE SEQUENCE [LARGE SCALE GENOMIC DNA]</scope>
    <source>
        <strain evidence="2">ATCC 33331 / IAF-45CD</strain>
        <plasmid evidence="1 2">pSFLA02</plasmid>
    </source>
</reference>
<dbReference type="KEGG" id="sfa:Sfla_6655"/>
<accession>A0A8D3WNC3</accession>
<name>A0A8D3WNC3_STRFA</name>
<dbReference type="EMBL" id="CP002477">
    <property type="protein sequence ID" value="ADW07957.1"/>
    <property type="molecule type" value="Genomic_DNA"/>
</dbReference>
<sequence length="62" mass="7018">MPTRGAHSTIGRGWELSNDAVTRPEHLRDVSPQVSVQTDVSAFANEVDDLEFVWGPRIRLNW</sequence>
<keyword evidence="1" id="KW-0614">Plasmid</keyword>
<protein>
    <submittedName>
        <fullName evidence="1">Pyruvate dehydrogenase E1 component</fullName>
    </submittedName>
</protein>
<evidence type="ECO:0000313" key="1">
    <source>
        <dbReference type="EMBL" id="ADW07957.1"/>
    </source>
</evidence>
<organism evidence="1 2">
    <name type="scientific">Streptomyces pratensis (strain ATCC 33331 / IAF-45CD)</name>
    <dbReference type="NCBI Taxonomy" id="591167"/>
    <lineage>
        <taxon>Bacteria</taxon>
        <taxon>Bacillati</taxon>
        <taxon>Actinomycetota</taxon>
        <taxon>Actinomycetes</taxon>
        <taxon>Kitasatosporales</taxon>
        <taxon>Streptomycetaceae</taxon>
        <taxon>Streptomyces</taxon>
    </lineage>
</organism>
<keyword evidence="1" id="KW-0670">Pyruvate</keyword>
<gene>
    <name evidence="1" type="ORF">Sfla_6655</name>
</gene>
<dbReference type="AlphaFoldDB" id="A0A8D3WNC3"/>
<geneLocation type="plasmid" evidence="1 2">
    <name>pSFLA02</name>
</geneLocation>
<evidence type="ECO:0000313" key="2">
    <source>
        <dbReference type="Proteomes" id="UP000002066"/>
    </source>
</evidence>
<proteinExistence type="predicted"/>
<dbReference type="Proteomes" id="UP000002066">
    <property type="component" value="Plasmid pSFLA02"/>
</dbReference>